<dbReference type="EMBL" id="FOSG01000009">
    <property type="protein sequence ID" value="SFK85827.1"/>
    <property type="molecule type" value="Genomic_DNA"/>
</dbReference>
<protein>
    <submittedName>
        <fullName evidence="4">Nucleotide-binding universal stress protein, UspA family</fullName>
    </submittedName>
</protein>
<gene>
    <name evidence="4" type="ORF">SAMN05192584_109184</name>
</gene>
<organism evidence="4 5">
    <name type="scientific">Streptomyces pini</name>
    <dbReference type="NCBI Taxonomy" id="1520580"/>
    <lineage>
        <taxon>Bacteria</taxon>
        <taxon>Bacillati</taxon>
        <taxon>Actinomycetota</taxon>
        <taxon>Actinomycetes</taxon>
        <taxon>Kitasatosporales</taxon>
        <taxon>Streptomycetaceae</taxon>
        <taxon>Streptomyces</taxon>
    </lineage>
</organism>
<keyword evidence="5" id="KW-1185">Reference proteome</keyword>
<dbReference type="InterPro" id="IPR006015">
    <property type="entry name" value="Universal_stress_UspA"/>
</dbReference>
<accession>A0A1I4D036</accession>
<dbReference type="SUPFAM" id="SSF52402">
    <property type="entry name" value="Adenine nucleotide alpha hydrolases-like"/>
    <property type="match status" value="1"/>
</dbReference>
<evidence type="ECO:0000256" key="2">
    <source>
        <dbReference type="SAM" id="Phobius"/>
    </source>
</evidence>
<keyword evidence="2" id="KW-0812">Transmembrane</keyword>
<dbReference type="CDD" id="cd00293">
    <property type="entry name" value="USP-like"/>
    <property type="match status" value="1"/>
</dbReference>
<reference evidence="5" key="1">
    <citation type="submission" date="2016-10" db="EMBL/GenBank/DDBJ databases">
        <authorList>
            <person name="Varghese N."/>
            <person name="Submissions S."/>
        </authorList>
    </citation>
    <scope>NUCLEOTIDE SEQUENCE [LARGE SCALE GENOMIC DNA]</scope>
    <source>
        <strain evidence="5">PL19</strain>
    </source>
</reference>
<evidence type="ECO:0000256" key="1">
    <source>
        <dbReference type="ARBA" id="ARBA00008791"/>
    </source>
</evidence>
<evidence type="ECO:0000313" key="5">
    <source>
        <dbReference type="Proteomes" id="UP000198928"/>
    </source>
</evidence>
<comment type="similarity">
    <text evidence="1">Belongs to the universal stress protein A family.</text>
</comment>
<dbReference type="InterPro" id="IPR014729">
    <property type="entry name" value="Rossmann-like_a/b/a_fold"/>
</dbReference>
<dbReference type="RefSeq" id="WP_093850182.1">
    <property type="nucleotide sequence ID" value="NZ_FOSG01000009.1"/>
</dbReference>
<evidence type="ECO:0000313" key="4">
    <source>
        <dbReference type="EMBL" id="SFK85827.1"/>
    </source>
</evidence>
<keyword evidence="2" id="KW-1133">Transmembrane helix</keyword>
<feature type="transmembrane region" description="Helical" evidence="2">
    <location>
        <begin position="32"/>
        <end position="51"/>
    </location>
</feature>
<evidence type="ECO:0000259" key="3">
    <source>
        <dbReference type="Pfam" id="PF00582"/>
    </source>
</evidence>
<dbReference type="PANTHER" id="PTHR46268">
    <property type="entry name" value="STRESS RESPONSE PROTEIN NHAX"/>
    <property type="match status" value="1"/>
</dbReference>
<name>A0A1I4D036_9ACTN</name>
<keyword evidence="2" id="KW-0472">Membrane</keyword>
<dbReference type="PRINTS" id="PR01438">
    <property type="entry name" value="UNVRSLSTRESS"/>
</dbReference>
<dbReference type="Pfam" id="PF00582">
    <property type="entry name" value="Usp"/>
    <property type="match status" value="1"/>
</dbReference>
<dbReference type="PANTHER" id="PTHR46268:SF15">
    <property type="entry name" value="UNIVERSAL STRESS PROTEIN HP_0031"/>
    <property type="match status" value="1"/>
</dbReference>
<feature type="domain" description="UspA" evidence="3">
    <location>
        <begin position="75"/>
        <end position="199"/>
    </location>
</feature>
<dbReference type="Proteomes" id="UP000198928">
    <property type="component" value="Unassembled WGS sequence"/>
</dbReference>
<dbReference type="Gene3D" id="3.40.50.620">
    <property type="entry name" value="HUPs"/>
    <property type="match status" value="1"/>
</dbReference>
<feature type="transmembrane region" description="Helical" evidence="2">
    <location>
        <begin position="5"/>
        <end position="26"/>
    </location>
</feature>
<proteinExistence type="inferred from homology"/>
<dbReference type="InterPro" id="IPR006016">
    <property type="entry name" value="UspA"/>
</dbReference>
<dbReference type="OrthoDB" id="6174426at2"/>
<dbReference type="AlphaFoldDB" id="A0A1I4D036"/>
<sequence>MNDIWLVLITVAVWITAGLLAVWWMARRGHGGPGWLLMGVVFGPILALVAGERVRRRPAMIAGTEVEPRGSGGLRVLVGVDGSPESRAALGLAVDLLGPYTKTLVAAQVVDYDTAELDRQGRVAEAERRLGAVAEEAGGHVTACEVLAGPPAAALARFAGENDIDVVVVGRHGRGLSKRLLGNVAQELLRDGSVPVLVTGGRADGAGARAAGDRAW</sequence>